<comment type="subcellular location">
    <subcellularLocation>
        <location evidence="1">Endomembrane system</location>
        <topology evidence="1">Peripheral membrane protein</topology>
    </subcellularLocation>
</comment>
<dbReference type="InterPro" id="IPR023393">
    <property type="entry name" value="START-like_dom_sf"/>
</dbReference>
<dbReference type="EMBL" id="MNPL01005708">
    <property type="protein sequence ID" value="OQR75841.1"/>
    <property type="molecule type" value="Genomic_DNA"/>
</dbReference>
<dbReference type="InterPro" id="IPR004177">
    <property type="entry name" value="DDHD_dom"/>
</dbReference>
<keyword evidence="4" id="KW-0597">Phosphoprotein</keyword>
<dbReference type="PROSITE" id="PS51043">
    <property type="entry name" value="DDHD"/>
    <property type="match status" value="1"/>
</dbReference>
<evidence type="ECO:0000259" key="7">
    <source>
        <dbReference type="PROSITE" id="PS51043"/>
    </source>
</evidence>
<dbReference type="SUPFAM" id="SSF56784">
    <property type="entry name" value="HAD-like"/>
    <property type="match status" value="1"/>
</dbReference>
<feature type="region of interest" description="Disordered" evidence="6">
    <location>
        <begin position="297"/>
        <end position="318"/>
    </location>
</feature>
<protein>
    <submittedName>
        <fullName evidence="8">Membrane-associated phosphatidylinositol transfer protein 2-like</fullName>
    </submittedName>
</protein>
<feature type="compositionally biased region" description="Pro residues" evidence="6">
    <location>
        <begin position="825"/>
        <end position="835"/>
    </location>
</feature>
<dbReference type="Gene3D" id="3.40.50.1000">
    <property type="entry name" value="HAD superfamily/HAD-like"/>
    <property type="match status" value="1"/>
</dbReference>
<dbReference type="GO" id="GO:0012505">
    <property type="term" value="C:endomembrane system"/>
    <property type="evidence" value="ECO:0007669"/>
    <property type="project" value="UniProtKB-SubCell"/>
</dbReference>
<dbReference type="InterPro" id="IPR031315">
    <property type="entry name" value="LNS2/PITP"/>
</dbReference>
<dbReference type="PANTHER" id="PTHR10658">
    <property type="entry name" value="PHOSPHATIDYLINOSITOL TRANSFER PROTEIN"/>
    <property type="match status" value="1"/>
</dbReference>
<dbReference type="GO" id="GO:0035091">
    <property type="term" value="F:phosphatidylinositol binding"/>
    <property type="evidence" value="ECO:0007669"/>
    <property type="project" value="TreeGrafter"/>
</dbReference>
<feature type="region of interest" description="Disordered" evidence="6">
    <location>
        <begin position="254"/>
        <end position="284"/>
    </location>
</feature>
<feature type="domain" description="DDHD" evidence="7">
    <location>
        <begin position="707"/>
        <end position="957"/>
    </location>
</feature>
<dbReference type="PANTHER" id="PTHR10658:SF81">
    <property type="entry name" value="PROTEIN RETINAL DEGENERATION B"/>
    <property type="match status" value="1"/>
</dbReference>
<dbReference type="FunCoup" id="A0A1V9XQV7">
    <property type="interactions" value="420"/>
</dbReference>
<feature type="region of interest" description="Disordered" evidence="6">
    <location>
        <begin position="1284"/>
        <end position="1342"/>
    </location>
</feature>
<comment type="caution">
    <text evidence="8">The sequence shown here is derived from an EMBL/GenBank/DDBJ whole genome shotgun (WGS) entry which is preliminary data.</text>
</comment>
<proteinExistence type="inferred from homology"/>
<name>A0A1V9XQV7_9ACAR</name>
<evidence type="ECO:0000256" key="3">
    <source>
        <dbReference type="ARBA" id="ARBA00022481"/>
    </source>
</evidence>
<accession>A0A1V9XQV7</accession>
<dbReference type="FunFam" id="3.40.50.1000:FF:000173">
    <property type="entry name" value="Membrane-associated phosphatidylinositol transfer protein 2"/>
    <property type="match status" value="1"/>
</dbReference>
<dbReference type="FunFam" id="3.30.530.20:FF:000001">
    <property type="entry name" value="Phosphatidylinositol transfer protein membrane associated 2"/>
    <property type="match status" value="1"/>
</dbReference>
<feature type="region of interest" description="Disordered" evidence="6">
    <location>
        <begin position="807"/>
        <end position="890"/>
    </location>
</feature>
<dbReference type="Pfam" id="PF24694">
    <property type="entry name" value="LNS2_PITM1-3"/>
    <property type="match status" value="1"/>
</dbReference>
<dbReference type="STRING" id="418985.A0A1V9XQV7"/>
<dbReference type="GO" id="GO:0046872">
    <property type="term" value="F:metal ion binding"/>
    <property type="evidence" value="ECO:0007669"/>
    <property type="project" value="InterPro"/>
</dbReference>
<dbReference type="GO" id="GO:0005737">
    <property type="term" value="C:cytoplasm"/>
    <property type="evidence" value="ECO:0007669"/>
    <property type="project" value="TreeGrafter"/>
</dbReference>
<dbReference type="InParanoid" id="A0A1V9XQV7"/>
<dbReference type="SMART" id="SM00775">
    <property type="entry name" value="LNS2"/>
    <property type="match status" value="1"/>
</dbReference>
<gene>
    <name evidence="8" type="ORF">BIW11_08161</name>
</gene>
<dbReference type="PRINTS" id="PR00391">
    <property type="entry name" value="PITRANSFER"/>
</dbReference>
<dbReference type="SUPFAM" id="SSF55961">
    <property type="entry name" value="Bet v1-like"/>
    <property type="match status" value="1"/>
</dbReference>
<evidence type="ECO:0000256" key="4">
    <source>
        <dbReference type="ARBA" id="ARBA00022553"/>
    </source>
</evidence>
<sequence length="1342" mass="145788">MLIKEYRIPLPLSVEEYRIAQLYMIAKKSRQESSGTGSGVEIFVNEPYEDGPGGRGQFTHKIYHVGSHLPGWLKSLVPKSALTVEEEAWNAYPYTKTRYTCPFVERFSLEIETKYFDDAGDKENVFELNGSEIRNREVDLIDVVRDQLPPADYVESEDPTLYISEKSQRGPLSENWIDEFRGKTIMCAYKLCKVEFRYWGMQTKIERFIHDVALRKTMLRAHRQAWAWQDEWLGLTMEDVRRIEAETQAELAKKMAAANGDGAEGETEIDSQDQGPQGDVDLKSIDADSSEPIELQSVRSATHKETVASQHKGTNIHRPLTVCPSLETKRGLRSGSRHTLHSPSDESWRMVGIERDSDSESEEFFDAEDFEEAAQEVPHSPLAKWSSVEMVQNSGEGGSGAEESIFAPSHIRRTQERAQHSYLETTTSGHSSPAASPGHQIAPICPTSVLILVLHGGNVLDHGLEQGQTKSTDVATFAGVLESVIRHHYSALQSRIATKLVACPAVCAEALAVLSNLSPFGFQSSPSFEGISYSQDPLPIAALPLFAVSTPEYIEYLGSAIAAVNGAYHDFLKTPEGLGFTGQVVLIGDSLGAILAFDAVLHSSAQLTGSGSHFGSETSLQESKSNPPLISISNEPGIGDVPSGGGGVVGEERRLVTSGATNATGLAGETDIQTSGFFDVTSFQKLLSAQNASQRRRSNSGGCESRLEFEPTDLFMFGSPVALILSYRKMVSGDDKAVPIARPANTQVYNLFHPTDSLALRIEPLISAKFSQIPPVTVPRFQKYPLGDGQPIHLLEFMQSHAHLFSEMTPPAMGSGSQQSQSSTPAPPPGTPQPPAANATAAGAAPVVAVSSGEAMSSNTSCSKAPTPTPPTPSPSGRRTSEASISSTMSGLSDAVVPLSTIQTLSNRWWGNKRIDYALYCPEGLANFPAQSLPHLFHASYWESSDVASFVIRQLVRCDSVQRCLDSDVPTPSFVAGQPREKWLKKRTSVKIKNVTANHRANDVIVKEGSPQILSARFVYGPLDMVNLSGEKVDIHVMRDTRTGDWSLLGTEQTDKSGRVSFLIPSDKTLPCGLHPVKMVVRGDHTTVDFFLTVVPPKTETVVFSIDGSFTASMSVSGRDPKVRAGAVDIVRHWQELGYLIIYITGRPDMQQRRVVAWLAQHNFPHGLVSFVEGLKTGPLQHKTDYLRKLQNEAEIIYHAAYGSAKDISVYSALGIIPEKIFIAGKVAKKLQSQATPLTEGYAQHLSDLRAPGSAISARPAQGNARMMLSSSVRGPGGACFGLHGLLPKRRRSAKRTSSYPLPPRSPNASGPNTGSTSNNNAPAYATPSHKHSASSNSNNNS</sequence>
<dbReference type="Pfam" id="PF02862">
    <property type="entry name" value="DDHD"/>
    <property type="match status" value="1"/>
</dbReference>
<organism evidence="8 9">
    <name type="scientific">Tropilaelaps mercedesae</name>
    <dbReference type="NCBI Taxonomy" id="418985"/>
    <lineage>
        <taxon>Eukaryota</taxon>
        <taxon>Metazoa</taxon>
        <taxon>Ecdysozoa</taxon>
        <taxon>Arthropoda</taxon>
        <taxon>Chelicerata</taxon>
        <taxon>Arachnida</taxon>
        <taxon>Acari</taxon>
        <taxon>Parasitiformes</taxon>
        <taxon>Mesostigmata</taxon>
        <taxon>Gamasina</taxon>
        <taxon>Dermanyssoidea</taxon>
        <taxon>Laelapidae</taxon>
        <taxon>Tropilaelaps</taxon>
    </lineage>
</organism>
<reference evidence="8 9" key="1">
    <citation type="journal article" date="2017" name="Gigascience">
        <title>Draft genome of the honey bee ectoparasitic mite, Tropilaelaps mercedesae, is shaped by the parasitic life history.</title>
        <authorList>
            <person name="Dong X."/>
            <person name="Armstrong S.D."/>
            <person name="Xia D."/>
            <person name="Makepeace B.L."/>
            <person name="Darby A.C."/>
            <person name="Kadowaki T."/>
        </authorList>
    </citation>
    <scope>NUCLEOTIDE SEQUENCE [LARGE SCALE GENOMIC DNA]</scope>
    <source>
        <strain evidence="8">Wuxi-XJTLU</strain>
    </source>
</reference>
<evidence type="ECO:0000256" key="1">
    <source>
        <dbReference type="ARBA" id="ARBA00004184"/>
    </source>
</evidence>
<dbReference type="InterPro" id="IPR055261">
    <property type="entry name" value="PI_transfer_N"/>
</dbReference>
<dbReference type="CDD" id="cd08889">
    <property type="entry name" value="SRPBCC_PITPNM1-2_like"/>
    <property type="match status" value="1"/>
</dbReference>
<evidence type="ECO:0000256" key="5">
    <source>
        <dbReference type="ARBA" id="ARBA00022837"/>
    </source>
</evidence>
<dbReference type="InterPro" id="IPR036412">
    <property type="entry name" value="HAD-like_sf"/>
</dbReference>
<dbReference type="InterPro" id="IPR023214">
    <property type="entry name" value="HAD_sf"/>
</dbReference>
<dbReference type="Proteomes" id="UP000192247">
    <property type="component" value="Unassembled WGS sequence"/>
</dbReference>
<evidence type="ECO:0000313" key="9">
    <source>
        <dbReference type="Proteomes" id="UP000192247"/>
    </source>
</evidence>
<dbReference type="GO" id="GO:0008526">
    <property type="term" value="F:phosphatidylinositol transfer activity"/>
    <property type="evidence" value="ECO:0007669"/>
    <property type="project" value="TreeGrafter"/>
</dbReference>
<feature type="compositionally biased region" description="Polar residues" evidence="6">
    <location>
        <begin position="422"/>
        <end position="434"/>
    </location>
</feature>
<dbReference type="Pfam" id="PF24695">
    <property type="entry name" value="PITM1-3"/>
    <property type="match status" value="1"/>
</dbReference>
<feature type="region of interest" description="Disordered" evidence="6">
    <location>
        <begin position="416"/>
        <end position="439"/>
    </location>
</feature>
<dbReference type="GO" id="GO:0008525">
    <property type="term" value="F:phosphatidylcholine transporter activity"/>
    <property type="evidence" value="ECO:0007669"/>
    <property type="project" value="TreeGrafter"/>
</dbReference>
<evidence type="ECO:0000256" key="6">
    <source>
        <dbReference type="SAM" id="MobiDB-lite"/>
    </source>
</evidence>
<evidence type="ECO:0000256" key="2">
    <source>
        <dbReference type="ARBA" id="ARBA00010316"/>
    </source>
</evidence>
<dbReference type="OrthoDB" id="18453at2759"/>
<dbReference type="InterPro" id="IPR001666">
    <property type="entry name" value="PI_transfer"/>
</dbReference>
<dbReference type="Gene3D" id="3.30.530.20">
    <property type="match status" value="1"/>
</dbReference>
<comment type="similarity">
    <text evidence="2">Belongs to the PtdIns transfer protein family. PI transfer class IIA subfamily.</text>
</comment>
<keyword evidence="9" id="KW-1185">Reference proteome</keyword>
<dbReference type="Pfam" id="PF02121">
    <property type="entry name" value="IP_trans"/>
    <property type="match status" value="1"/>
</dbReference>
<evidence type="ECO:0000313" key="8">
    <source>
        <dbReference type="EMBL" id="OQR75841.1"/>
    </source>
</evidence>
<feature type="compositionally biased region" description="Low complexity" evidence="6">
    <location>
        <begin position="810"/>
        <end position="824"/>
    </location>
</feature>
<feature type="compositionally biased region" description="Low complexity" evidence="6">
    <location>
        <begin position="1308"/>
        <end position="1324"/>
    </location>
</feature>
<keyword evidence="3" id="KW-0488">Methylation</keyword>
<feature type="compositionally biased region" description="Low complexity" evidence="6">
    <location>
        <begin position="836"/>
        <end position="853"/>
    </location>
</feature>
<dbReference type="GO" id="GO:0031210">
    <property type="term" value="F:phosphatidylcholine binding"/>
    <property type="evidence" value="ECO:0007669"/>
    <property type="project" value="TreeGrafter"/>
</dbReference>
<keyword evidence="5" id="KW-0106">Calcium</keyword>
<dbReference type="SMART" id="SM01127">
    <property type="entry name" value="DDHD"/>
    <property type="match status" value="1"/>
</dbReference>